<comment type="caution">
    <text evidence="3">The sequence shown here is derived from an EMBL/GenBank/DDBJ whole genome shotgun (WGS) entry which is preliminary data.</text>
</comment>
<reference evidence="3 4" key="1">
    <citation type="submission" date="2024-04" db="EMBL/GenBank/DDBJ databases">
        <title>Luteolibacter sp. isolated from soil.</title>
        <authorList>
            <person name="An J."/>
        </authorList>
    </citation>
    <scope>NUCLEOTIDE SEQUENCE [LARGE SCALE GENOMIC DNA]</scope>
    <source>
        <strain evidence="3 4">Y139</strain>
    </source>
</reference>
<name>A0ABU9AUB5_9BACT</name>
<keyword evidence="4" id="KW-1185">Reference proteome</keyword>
<protein>
    <recommendedName>
        <fullName evidence="5">AsmA-like C-terminal domain-containing protein</fullName>
    </recommendedName>
</protein>
<dbReference type="EMBL" id="JBBUKT010000002">
    <property type="protein sequence ID" value="MEK7950250.1"/>
    <property type="molecule type" value="Genomic_DNA"/>
</dbReference>
<keyword evidence="2" id="KW-0472">Membrane</keyword>
<evidence type="ECO:0000313" key="4">
    <source>
        <dbReference type="Proteomes" id="UP001371305"/>
    </source>
</evidence>
<gene>
    <name evidence="3" type="ORF">WKV53_07075</name>
</gene>
<dbReference type="RefSeq" id="WP_341403706.1">
    <property type="nucleotide sequence ID" value="NZ_JBBUKT010000002.1"/>
</dbReference>
<proteinExistence type="predicted"/>
<evidence type="ECO:0000256" key="2">
    <source>
        <dbReference type="SAM" id="Phobius"/>
    </source>
</evidence>
<evidence type="ECO:0000313" key="3">
    <source>
        <dbReference type="EMBL" id="MEK7950250.1"/>
    </source>
</evidence>
<feature type="region of interest" description="Disordered" evidence="1">
    <location>
        <begin position="420"/>
        <end position="450"/>
    </location>
</feature>
<keyword evidence="2" id="KW-0812">Transmembrane</keyword>
<feature type="transmembrane region" description="Helical" evidence="2">
    <location>
        <begin position="46"/>
        <end position="66"/>
    </location>
</feature>
<evidence type="ECO:0000256" key="1">
    <source>
        <dbReference type="SAM" id="MobiDB-lite"/>
    </source>
</evidence>
<evidence type="ECO:0008006" key="5">
    <source>
        <dbReference type="Google" id="ProtNLM"/>
    </source>
</evidence>
<accession>A0ABU9AUB5</accession>
<sequence>MEADQTQSFNQKLSQWIASQGFWFQLRHSMSGGGGWAMTFNHLTRLAFKILIALLVAAAVFGMWLIKRVDSAHFVTSLNNGLAKGLSASEAQIVELRRTQGDAQIRRIVVEGGDKSYFRSLDAGNIRFKMPLMAGLAGQWKAGTLQAKWLEMEVKGGADSADQAKVLGDSVFRDWEAFDFSSVEVDESSIRWGYSQRTAGRIEKSRMIATRSPDGWHLVFTGGRFSQNWLRDLAIESLTVELSRSGIHIKDGKFKCGEGTVAFRDLAVAGGEKPQVSGKVEFTKVALSSLLPEAATRIVEGTISGELGASGSTNTVDGIQFEGDLTLTEGSMISLREERIELFKSLALADRFHSYRKIDFNRGSFHVKTGGGSMKLTSVDLMASDLMTMQGRMDVRYPTDQELSGPEGTNLPAKFAPVFDPKATTENNKGDDLSLSKAGKASSANGKGTEIFDRRAQERLNDQLRQEDMIRRSQSLRCSGGVRISIPGDAFDRNLTLRETFPVDPGSGRIALDVPLDGTLFELTRRQADEINKLIEKREGR</sequence>
<feature type="compositionally biased region" description="Low complexity" evidence="1">
    <location>
        <begin position="436"/>
        <end position="448"/>
    </location>
</feature>
<keyword evidence="2" id="KW-1133">Transmembrane helix</keyword>
<organism evidence="3 4">
    <name type="scientific">Luteolibacter soli</name>
    <dbReference type="NCBI Taxonomy" id="3135280"/>
    <lineage>
        <taxon>Bacteria</taxon>
        <taxon>Pseudomonadati</taxon>
        <taxon>Verrucomicrobiota</taxon>
        <taxon>Verrucomicrobiia</taxon>
        <taxon>Verrucomicrobiales</taxon>
        <taxon>Verrucomicrobiaceae</taxon>
        <taxon>Luteolibacter</taxon>
    </lineage>
</organism>
<dbReference type="Proteomes" id="UP001371305">
    <property type="component" value="Unassembled WGS sequence"/>
</dbReference>